<dbReference type="SMART" id="SM00244">
    <property type="entry name" value="PHB"/>
    <property type="match status" value="1"/>
</dbReference>
<dbReference type="PANTHER" id="PTHR13806:SF46">
    <property type="entry name" value="FLOTILLIN-1-RELATED"/>
    <property type="match status" value="1"/>
</dbReference>
<feature type="coiled-coil region" evidence="4">
    <location>
        <begin position="271"/>
        <end position="364"/>
    </location>
</feature>
<dbReference type="HOGENOM" id="CLU_038134_0_1_9"/>
<keyword evidence="3 5" id="KW-0472">Membrane</keyword>
<evidence type="ECO:0000313" key="8">
    <source>
        <dbReference type="Proteomes" id="UP000001299"/>
    </source>
</evidence>
<dbReference type="Pfam" id="PF15975">
    <property type="entry name" value="Flot"/>
    <property type="match status" value="1"/>
</dbReference>
<dbReference type="GO" id="GO:0002020">
    <property type="term" value="F:protease binding"/>
    <property type="evidence" value="ECO:0007669"/>
    <property type="project" value="TreeGrafter"/>
</dbReference>
<dbReference type="STRING" id="515622.bpr_III014"/>
<dbReference type="PANTHER" id="PTHR13806">
    <property type="entry name" value="FLOTILLIN-RELATED"/>
    <property type="match status" value="1"/>
</dbReference>
<dbReference type="Proteomes" id="UP000001299">
    <property type="component" value="Chromosome 2"/>
</dbReference>
<dbReference type="SUPFAM" id="SSF117892">
    <property type="entry name" value="Band 7/SPFH domain"/>
    <property type="match status" value="1"/>
</dbReference>
<dbReference type="GO" id="GO:0005886">
    <property type="term" value="C:plasma membrane"/>
    <property type="evidence" value="ECO:0007669"/>
    <property type="project" value="TreeGrafter"/>
</dbReference>
<evidence type="ECO:0000256" key="4">
    <source>
        <dbReference type="SAM" id="Coils"/>
    </source>
</evidence>
<dbReference type="KEGG" id="bpb:bpr_III014"/>
<keyword evidence="4" id="KW-0175">Coiled coil</keyword>
<dbReference type="GO" id="GO:0072659">
    <property type="term" value="P:protein localization to plasma membrane"/>
    <property type="evidence" value="ECO:0007669"/>
    <property type="project" value="TreeGrafter"/>
</dbReference>
<dbReference type="RefSeq" id="WP_013282356.1">
    <property type="nucleotide sequence ID" value="NC_014388.1"/>
</dbReference>
<sequence length="503" mass="54691">MSYQLIPIFAIILIVIMIIVAGYVKAPPDRAYIISGMRKNPRILIGRAGVKIPFFERVDKLYLGQMTVDIKTEQSVPTNDFINVNVDAVAKVRIGTSAEAIQLAAKNFLNKDPQQITEDLQDSLQGNMREIIGTLALKTINTDRDSFSDQVMEKASRDMNKLGIEILSCNIQNVTDENGLISDLGMDNTAKIKKDAAIAKAQADRDVAIAKAEADKAANDARVLAQTEIAEKNNALAIKQAELKQQADTANAVADAAYAIQQQEQQKSIETATVNAQIAKAEREAELKQKEVIVKQQELAAEIEKKADADKYQAEKKAEAELIQRQKKAEAAKYEQEREADARKAQAEAQKFAAEQEAAGIKAKYDAEAAGIAAKGRAEAEAIKAKGLAEAEAMEKKAEAYKKYNGAAMAEMMIKVMPQIAAEIAKPLSQIDKINIYETGDGAESGASRISGNMPVVMKQVFDTMSEATGVDFAEIMKANTYDAKVNKNVNITGAEVTVATEK</sequence>
<dbReference type="InterPro" id="IPR031905">
    <property type="entry name" value="Flotillin_C"/>
</dbReference>
<organism evidence="7 8">
    <name type="scientific">Butyrivibrio proteoclasticus (strain ATCC 51982 / DSM 14932 / B316)</name>
    <name type="common">Clostridium proteoclasticum</name>
    <dbReference type="NCBI Taxonomy" id="515622"/>
    <lineage>
        <taxon>Bacteria</taxon>
        <taxon>Bacillati</taxon>
        <taxon>Bacillota</taxon>
        <taxon>Clostridia</taxon>
        <taxon>Lachnospirales</taxon>
        <taxon>Lachnospiraceae</taxon>
        <taxon>Butyrivibrio</taxon>
    </lineage>
</organism>
<accession>E0S2S2</accession>
<comment type="similarity">
    <text evidence="2">Belongs to the band 7/mec-2 family. Flotillin subfamily.</text>
</comment>
<keyword evidence="5" id="KW-0812">Transmembrane</keyword>
<protein>
    <submittedName>
        <fullName evidence="7">SPFH domain/band 7 family protein</fullName>
    </submittedName>
</protein>
<dbReference type="CDD" id="cd03399">
    <property type="entry name" value="SPFH_flotillin"/>
    <property type="match status" value="1"/>
</dbReference>
<dbReference type="EMBL" id="CP001811">
    <property type="protein sequence ID" value="ADL35704.1"/>
    <property type="molecule type" value="Genomic_DNA"/>
</dbReference>
<evidence type="ECO:0000313" key="7">
    <source>
        <dbReference type="EMBL" id="ADL35704.1"/>
    </source>
</evidence>
<feature type="transmembrane region" description="Helical" evidence="5">
    <location>
        <begin position="6"/>
        <end position="24"/>
    </location>
</feature>
<evidence type="ECO:0000256" key="2">
    <source>
        <dbReference type="ARBA" id="ARBA00007161"/>
    </source>
</evidence>
<reference evidence="7 8" key="1">
    <citation type="journal article" date="2010" name="PLoS ONE">
        <title>The glycobiome of the rumen bacterium Butyrivibrio proteoclasticus B316(T) highlights adaptation to a polysaccharide-rich environment.</title>
        <authorList>
            <person name="Kelly W.J."/>
            <person name="Leahy S.C."/>
            <person name="Altermann E."/>
            <person name="Yeoman C.J."/>
            <person name="Dunne J.C."/>
            <person name="Kong Z."/>
            <person name="Pacheco D.M."/>
            <person name="Li D."/>
            <person name="Noel S.J."/>
            <person name="Moon C.D."/>
            <person name="Cookson A.L."/>
            <person name="Attwood G.T."/>
        </authorList>
    </citation>
    <scope>NUCLEOTIDE SEQUENCE [LARGE SCALE GENOMIC DNA]</scope>
    <source>
        <strain evidence="8">ATCC 51982 / DSM 14932 / B316</strain>
    </source>
</reference>
<dbReference type="Gene3D" id="3.30.479.30">
    <property type="entry name" value="Band 7 domain"/>
    <property type="match status" value="1"/>
</dbReference>
<comment type="subcellular location">
    <subcellularLocation>
        <location evidence="1">Membrane</location>
    </subcellularLocation>
</comment>
<name>E0S2S2_BUTPB</name>
<dbReference type="InterPro" id="IPR001107">
    <property type="entry name" value="Band_7"/>
</dbReference>
<dbReference type="InterPro" id="IPR036013">
    <property type="entry name" value="Band_7/SPFH_dom_sf"/>
</dbReference>
<evidence type="ECO:0000256" key="1">
    <source>
        <dbReference type="ARBA" id="ARBA00004370"/>
    </source>
</evidence>
<evidence type="ECO:0000256" key="5">
    <source>
        <dbReference type="SAM" id="Phobius"/>
    </source>
</evidence>
<feature type="domain" description="Band 7" evidence="6">
    <location>
        <begin position="21"/>
        <end position="188"/>
    </location>
</feature>
<keyword evidence="8" id="KW-1185">Reference proteome</keyword>
<dbReference type="eggNOG" id="COG2268">
    <property type="taxonomic scope" value="Bacteria"/>
</dbReference>
<proteinExistence type="inferred from homology"/>
<dbReference type="Pfam" id="PF01145">
    <property type="entry name" value="Band_7"/>
    <property type="match status" value="1"/>
</dbReference>
<evidence type="ECO:0000259" key="6">
    <source>
        <dbReference type="SMART" id="SM00244"/>
    </source>
</evidence>
<evidence type="ECO:0000256" key="3">
    <source>
        <dbReference type="ARBA" id="ARBA00023136"/>
    </source>
</evidence>
<dbReference type="AlphaFoldDB" id="E0S2S2"/>
<gene>
    <name evidence="7" type="ordered locus">bpr_III014</name>
</gene>
<keyword evidence="5" id="KW-1133">Transmembrane helix</keyword>
<dbReference type="InterPro" id="IPR027705">
    <property type="entry name" value="Flotillin_fam"/>
</dbReference>